<organism evidence="1 2">
    <name type="scientific">Thelephora ganbajun</name>
    <name type="common">Ganba fungus</name>
    <dbReference type="NCBI Taxonomy" id="370292"/>
    <lineage>
        <taxon>Eukaryota</taxon>
        <taxon>Fungi</taxon>
        <taxon>Dikarya</taxon>
        <taxon>Basidiomycota</taxon>
        <taxon>Agaricomycotina</taxon>
        <taxon>Agaricomycetes</taxon>
        <taxon>Thelephorales</taxon>
        <taxon>Thelephoraceae</taxon>
        <taxon>Thelephora</taxon>
    </lineage>
</organism>
<gene>
    <name evidence="1" type="ORF">BDM02DRAFT_3109881</name>
</gene>
<dbReference type="Proteomes" id="UP000886501">
    <property type="component" value="Unassembled WGS sequence"/>
</dbReference>
<evidence type="ECO:0000313" key="2">
    <source>
        <dbReference type="Proteomes" id="UP000886501"/>
    </source>
</evidence>
<proteinExistence type="predicted"/>
<reference evidence="1" key="2">
    <citation type="journal article" date="2020" name="Nat. Commun.">
        <title>Large-scale genome sequencing of mycorrhizal fungi provides insights into the early evolution of symbiotic traits.</title>
        <authorList>
            <person name="Miyauchi S."/>
            <person name="Kiss E."/>
            <person name="Kuo A."/>
            <person name="Drula E."/>
            <person name="Kohler A."/>
            <person name="Sanchez-Garcia M."/>
            <person name="Morin E."/>
            <person name="Andreopoulos B."/>
            <person name="Barry K.W."/>
            <person name="Bonito G."/>
            <person name="Buee M."/>
            <person name="Carver A."/>
            <person name="Chen C."/>
            <person name="Cichocki N."/>
            <person name="Clum A."/>
            <person name="Culley D."/>
            <person name="Crous P.W."/>
            <person name="Fauchery L."/>
            <person name="Girlanda M."/>
            <person name="Hayes R.D."/>
            <person name="Keri Z."/>
            <person name="LaButti K."/>
            <person name="Lipzen A."/>
            <person name="Lombard V."/>
            <person name="Magnuson J."/>
            <person name="Maillard F."/>
            <person name="Murat C."/>
            <person name="Nolan M."/>
            <person name="Ohm R.A."/>
            <person name="Pangilinan J."/>
            <person name="Pereira M.F."/>
            <person name="Perotto S."/>
            <person name="Peter M."/>
            <person name="Pfister S."/>
            <person name="Riley R."/>
            <person name="Sitrit Y."/>
            <person name="Stielow J.B."/>
            <person name="Szollosi G."/>
            <person name="Zifcakova L."/>
            <person name="Stursova M."/>
            <person name="Spatafora J.W."/>
            <person name="Tedersoo L."/>
            <person name="Vaario L.M."/>
            <person name="Yamada A."/>
            <person name="Yan M."/>
            <person name="Wang P."/>
            <person name="Xu J."/>
            <person name="Bruns T."/>
            <person name="Baldrian P."/>
            <person name="Vilgalys R."/>
            <person name="Dunand C."/>
            <person name="Henrissat B."/>
            <person name="Grigoriev I.V."/>
            <person name="Hibbett D."/>
            <person name="Nagy L.G."/>
            <person name="Martin F.M."/>
        </authorList>
    </citation>
    <scope>NUCLEOTIDE SEQUENCE</scope>
    <source>
        <strain evidence="1">P2</strain>
    </source>
</reference>
<comment type="caution">
    <text evidence="1">The sequence shown here is derived from an EMBL/GenBank/DDBJ whole genome shotgun (WGS) entry which is preliminary data.</text>
</comment>
<reference evidence="1" key="1">
    <citation type="submission" date="2019-10" db="EMBL/GenBank/DDBJ databases">
        <authorList>
            <consortium name="DOE Joint Genome Institute"/>
            <person name="Kuo A."/>
            <person name="Miyauchi S."/>
            <person name="Kiss E."/>
            <person name="Drula E."/>
            <person name="Kohler A."/>
            <person name="Sanchez-Garcia M."/>
            <person name="Andreopoulos B."/>
            <person name="Barry K.W."/>
            <person name="Bonito G."/>
            <person name="Buee M."/>
            <person name="Carver A."/>
            <person name="Chen C."/>
            <person name="Cichocki N."/>
            <person name="Clum A."/>
            <person name="Culley D."/>
            <person name="Crous P.W."/>
            <person name="Fauchery L."/>
            <person name="Girlanda M."/>
            <person name="Hayes R."/>
            <person name="Keri Z."/>
            <person name="Labutti K."/>
            <person name="Lipzen A."/>
            <person name="Lombard V."/>
            <person name="Magnuson J."/>
            <person name="Maillard F."/>
            <person name="Morin E."/>
            <person name="Murat C."/>
            <person name="Nolan M."/>
            <person name="Ohm R."/>
            <person name="Pangilinan J."/>
            <person name="Pereira M."/>
            <person name="Perotto S."/>
            <person name="Peter M."/>
            <person name="Riley R."/>
            <person name="Sitrit Y."/>
            <person name="Stielow B."/>
            <person name="Szollosi G."/>
            <person name="Zifcakova L."/>
            <person name="Stursova M."/>
            <person name="Spatafora J.W."/>
            <person name="Tedersoo L."/>
            <person name="Vaario L.-M."/>
            <person name="Yamada A."/>
            <person name="Yan M."/>
            <person name="Wang P."/>
            <person name="Xu J."/>
            <person name="Bruns T."/>
            <person name="Baldrian P."/>
            <person name="Vilgalys R."/>
            <person name="Henrissat B."/>
            <person name="Grigoriev I.V."/>
            <person name="Hibbett D."/>
            <person name="Nagy L.G."/>
            <person name="Martin F.M."/>
        </authorList>
    </citation>
    <scope>NUCLEOTIDE SEQUENCE</scope>
    <source>
        <strain evidence="1">P2</strain>
    </source>
</reference>
<dbReference type="EMBL" id="MU117972">
    <property type="protein sequence ID" value="KAF9651818.1"/>
    <property type="molecule type" value="Genomic_DNA"/>
</dbReference>
<protein>
    <submittedName>
        <fullName evidence="1">Uncharacterized protein</fullName>
    </submittedName>
</protein>
<sequence>MKGERPQRPVNDQEPGFSNGVWDLVQRCWAQDPDERSIIDDVVKTWEQLTSNPRQDSNLPPGDENL</sequence>
<accession>A0ACB6ZR85</accession>
<keyword evidence="2" id="KW-1185">Reference proteome</keyword>
<name>A0ACB6ZR85_THEGA</name>
<evidence type="ECO:0000313" key="1">
    <source>
        <dbReference type="EMBL" id="KAF9651818.1"/>
    </source>
</evidence>